<comment type="caution">
    <text evidence="2">The sequence shown here is derived from an EMBL/GenBank/DDBJ whole genome shotgun (WGS) entry which is preliminary data.</text>
</comment>
<evidence type="ECO:0000313" key="2">
    <source>
        <dbReference type="EMBL" id="KAK3256522.1"/>
    </source>
</evidence>
<dbReference type="AlphaFoldDB" id="A0AAE0FB89"/>
<feature type="coiled-coil region" evidence="1">
    <location>
        <begin position="104"/>
        <end position="141"/>
    </location>
</feature>
<evidence type="ECO:0000313" key="3">
    <source>
        <dbReference type="Proteomes" id="UP001190700"/>
    </source>
</evidence>
<gene>
    <name evidence="2" type="ORF">CYMTET_34346</name>
</gene>
<keyword evidence="1" id="KW-0175">Coiled coil</keyword>
<proteinExistence type="predicted"/>
<accession>A0AAE0FB89</accession>
<dbReference type="EMBL" id="LGRX02021578">
    <property type="protein sequence ID" value="KAK3256522.1"/>
    <property type="molecule type" value="Genomic_DNA"/>
</dbReference>
<organism evidence="2 3">
    <name type="scientific">Cymbomonas tetramitiformis</name>
    <dbReference type="NCBI Taxonomy" id="36881"/>
    <lineage>
        <taxon>Eukaryota</taxon>
        <taxon>Viridiplantae</taxon>
        <taxon>Chlorophyta</taxon>
        <taxon>Pyramimonadophyceae</taxon>
        <taxon>Pyramimonadales</taxon>
        <taxon>Pyramimonadaceae</taxon>
        <taxon>Cymbomonas</taxon>
    </lineage>
</organism>
<reference evidence="2 3" key="1">
    <citation type="journal article" date="2015" name="Genome Biol. Evol.">
        <title>Comparative Genomics of a Bacterivorous Green Alga Reveals Evolutionary Causalities and Consequences of Phago-Mixotrophic Mode of Nutrition.</title>
        <authorList>
            <person name="Burns J.A."/>
            <person name="Paasch A."/>
            <person name="Narechania A."/>
            <person name="Kim E."/>
        </authorList>
    </citation>
    <scope>NUCLEOTIDE SEQUENCE [LARGE SCALE GENOMIC DNA]</scope>
    <source>
        <strain evidence="2 3">PLY_AMNH</strain>
    </source>
</reference>
<feature type="non-terminal residue" evidence="2">
    <location>
        <position position="239"/>
    </location>
</feature>
<protein>
    <submittedName>
        <fullName evidence="2">Uncharacterized protein</fullName>
    </submittedName>
</protein>
<name>A0AAE0FB89_9CHLO</name>
<dbReference type="Proteomes" id="UP001190700">
    <property type="component" value="Unassembled WGS sequence"/>
</dbReference>
<keyword evidence="3" id="KW-1185">Reference proteome</keyword>
<evidence type="ECO:0000256" key="1">
    <source>
        <dbReference type="SAM" id="Coils"/>
    </source>
</evidence>
<sequence length="239" mass="28925">MGEARMRRALVHPLGSEVMPVDHRAAGSFRRALDAKIDTIRSDKTLWASLRERIAQYAQEKLEQENLDMVMLNKMEVSSYKPVHVQENITQKMKQRDTHAGVVVRRKEERDEELQQKKIHLRDKHDKLVQLRKEEREAAERLYQSHLRMFHFLALIGFTSRYQHLADEIIHERERRVMRIVVHASARRVQRWFRREVKRLSEKRYIETIIFLQRKYREANLQRMMMYRKHANFLLEAVT</sequence>